<name>A0AAD4KI11_9EURO</name>
<organism evidence="2 3">
    <name type="scientific">Talaromyces proteolyticus</name>
    <dbReference type="NCBI Taxonomy" id="1131652"/>
    <lineage>
        <taxon>Eukaryota</taxon>
        <taxon>Fungi</taxon>
        <taxon>Dikarya</taxon>
        <taxon>Ascomycota</taxon>
        <taxon>Pezizomycotina</taxon>
        <taxon>Eurotiomycetes</taxon>
        <taxon>Eurotiomycetidae</taxon>
        <taxon>Eurotiales</taxon>
        <taxon>Trichocomaceae</taxon>
        <taxon>Talaromyces</taxon>
        <taxon>Talaromyces sect. Bacilispori</taxon>
    </lineage>
</organism>
<keyword evidence="3" id="KW-1185">Reference proteome</keyword>
<dbReference type="GeneID" id="70252703"/>
<evidence type="ECO:0000313" key="3">
    <source>
        <dbReference type="Proteomes" id="UP001201262"/>
    </source>
</evidence>
<dbReference type="EMBL" id="JAJTJA010000012">
    <property type="protein sequence ID" value="KAH8691652.1"/>
    <property type="molecule type" value="Genomic_DNA"/>
</dbReference>
<gene>
    <name evidence="2" type="ORF">BGW36DRAFT_55450</name>
</gene>
<accession>A0AAD4KI11</accession>
<comment type="caution">
    <text evidence="2">The sequence shown here is derived from an EMBL/GenBank/DDBJ whole genome shotgun (WGS) entry which is preliminary data.</text>
</comment>
<dbReference type="RefSeq" id="XP_046067744.1">
    <property type="nucleotide sequence ID" value="XM_046222416.1"/>
</dbReference>
<protein>
    <submittedName>
        <fullName evidence="2">Uncharacterized protein</fullName>
    </submittedName>
</protein>
<dbReference type="Proteomes" id="UP001201262">
    <property type="component" value="Unassembled WGS sequence"/>
</dbReference>
<dbReference type="AlphaFoldDB" id="A0AAD4KI11"/>
<evidence type="ECO:0000256" key="1">
    <source>
        <dbReference type="SAM" id="MobiDB-lite"/>
    </source>
</evidence>
<feature type="region of interest" description="Disordered" evidence="1">
    <location>
        <begin position="48"/>
        <end position="88"/>
    </location>
</feature>
<evidence type="ECO:0000313" key="2">
    <source>
        <dbReference type="EMBL" id="KAH8691652.1"/>
    </source>
</evidence>
<sequence length="98" mass="11387">MFLGSMRDIAGVIRFLLLASHTESGSRLDAWDLKIGARCKKRTDACSRPVVDDASGHQRRPRRKQYDQYLPSKLNNNNNSNNNNDDRCFREQEIIQYE</sequence>
<reference evidence="2" key="1">
    <citation type="submission" date="2021-12" db="EMBL/GenBank/DDBJ databases">
        <title>Convergent genome expansion in fungi linked to evolution of root-endophyte symbiosis.</title>
        <authorList>
            <consortium name="DOE Joint Genome Institute"/>
            <person name="Ke Y.-H."/>
            <person name="Bonito G."/>
            <person name="Liao H.-L."/>
            <person name="Looney B."/>
            <person name="Rojas-Flechas A."/>
            <person name="Nash J."/>
            <person name="Hameed K."/>
            <person name="Schadt C."/>
            <person name="Martin F."/>
            <person name="Crous P.W."/>
            <person name="Miettinen O."/>
            <person name="Magnuson J.K."/>
            <person name="Labbe J."/>
            <person name="Jacobson D."/>
            <person name="Doktycz M.J."/>
            <person name="Veneault-Fourrey C."/>
            <person name="Kuo A."/>
            <person name="Mondo S."/>
            <person name="Calhoun S."/>
            <person name="Riley R."/>
            <person name="Ohm R."/>
            <person name="LaButti K."/>
            <person name="Andreopoulos B."/>
            <person name="Pangilinan J."/>
            <person name="Nolan M."/>
            <person name="Tritt A."/>
            <person name="Clum A."/>
            <person name="Lipzen A."/>
            <person name="Daum C."/>
            <person name="Barry K."/>
            <person name="Grigoriev I.V."/>
            <person name="Vilgalys R."/>
        </authorList>
    </citation>
    <scope>NUCLEOTIDE SEQUENCE</scope>
    <source>
        <strain evidence="2">PMI_201</strain>
    </source>
</reference>
<proteinExistence type="predicted"/>